<reference evidence="2" key="2">
    <citation type="journal article" date="2021" name="PeerJ">
        <title>Extensive microbial diversity within the chicken gut microbiome revealed by metagenomics and culture.</title>
        <authorList>
            <person name="Gilroy R."/>
            <person name="Ravi A."/>
            <person name="Getino M."/>
            <person name="Pursley I."/>
            <person name="Horton D.L."/>
            <person name="Alikhan N.F."/>
            <person name="Baker D."/>
            <person name="Gharbi K."/>
            <person name="Hall N."/>
            <person name="Watson M."/>
            <person name="Adriaenssens E.M."/>
            <person name="Foster-Nyarko E."/>
            <person name="Jarju S."/>
            <person name="Secka A."/>
            <person name="Antonio M."/>
            <person name="Oren A."/>
            <person name="Chaudhuri R.R."/>
            <person name="La Ragione R."/>
            <person name="Hildebrand F."/>
            <person name="Pallen M.J."/>
        </authorList>
    </citation>
    <scope>NUCLEOTIDE SEQUENCE</scope>
    <source>
        <strain evidence="2">G3-4614</strain>
    </source>
</reference>
<comment type="caution">
    <text evidence="2">The sequence shown here is derived from an EMBL/GenBank/DDBJ whole genome shotgun (WGS) entry which is preliminary data.</text>
</comment>
<sequence length="175" mass="18460">MKKNVAVLAVNPVNGAGLFQYIETFFECGIDFKVYAVADSREIRTNSGYVLCADDVVANLAGKEDEFDALVFACGDAVPVFAKYADEPYNRSMMDVIGTFAAKGKILAGHCAAALIFDKAGVLDGARVAVHPLAAPGIKGGTAVAGESSVDSHFYTARDEKCLYLLLPELAGVLS</sequence>
<name>A0A9D9E0N3_9BACT</name>
<dbReference type="AlphaFoldDB" id="A0A9D9E0N3"/>
<reference evidence="2" key="1">
    <citation type="submission" date="2020-10" db="EMBL/GenBank/DDBJ databases">
        <authorList>
            <person name="Gilroy R."/>
        </authorList>
    </citation>
    <scope>NUCLEOTIDE SEQUENCE</scope>
    <source>
        <strain evidence="2">G3-4614</strain>
    </source>
</reference>
<accession>A0A9D9E0N3</accession>
<dbReference type="InterPro" id="IPR002818">
    <property type="entry name" value="DJ-1/PfpI"/>
</dbReference>
<evidence type="ECO:0000259" key="1">
    <source>
        <dbReference type="Pfam" id="PF01965"/>
    </source>
</evidence>
<proteinExistence type="predicted"/>
<dbReference type="Proteomes" id="UP000823636">
    <property type="component" value="Unassembled WGS sequence"/>
</dbReference>
<dbReference type="InterPro" id="IPR029062">
    <property type="entry name" value="Class_I_gatase-like"/>
</dbReference>
<evidence type="ECO:0000313" key="2">
    <source>
        <dbReference type="EMBL" id="MBO8437372.1"/>
    </source>
</evidence>
<dbReference type="Gene3D" id="3.40.50.880">
    <property type="match status" value="1"/>
</dbReference>
<evidence type="ECO:0000313" key="3">
    <source>
        <dbReference type="Proteomes" id="UP000823636"/>
    </source>
</evidence>
<protein>
    <submittedName>
        <fullName evidence="2">DJ-1/PfpI family protein</fullName>
    </submittedName>
</protein>
<dbReference type="EMBL" id="JADIMW010000004">
    <property type="protein sequence ID" value="MBO8437372.1"/>
    <property type="molecule type" value="Genomic_DNA"/>
</dbReference>
<organism evidence="2 3">
    <name type="scientific">Candidatus Caccoplasma merdipullorum</name>
    <dbReference type="NCBI Taxonomy" id="2840718"/>
    <lineage>
        <taxon>Bacteria</taxon>
        <taxon>Pseudomonadati</taxon>
        <taxon>Bacteroidota</taxon>
        <taxon>Bacteroidia</taxon>
        <taxon>Bacteroidales</taxon>
        <taxon>Bacteroidaceae</taxon>
        <taxon>Bacteroidaceae incertae sedis</taxon>
        <taxon>Candidatus Caccoplasma</taxon>
    </lineage>
</organism>
<dbReference type="SUPFAM" id="SSF52317">
    <property type="entry name" value="Class I glutamine amidotransferase-like"/>
    <property type="match status" value="1"/>
</dbReference>
<feature type="domain" description="DJ-1/PfpI" evidence="1">
    <location>
        <begin position="4"/>
        <end position="161"/>
    </location>
</feature>
<gene>
    <name evidence="2" type="ORF">IAC54_00530</name>
</gene>
<dbReference type="Pfam" id="PF01965">
    <property type="entry name" value="DJ-1_PfpI"/>
    <property type="match status" value="1"/>
</dbReference>